<dbReference type="EMBL" id="KZ308897">
    <property type="protein sequence ID" value="KAG8235308.1"/>
    <property type="molecule type" value="Genomic_DNA"/>
</dbReference>
<evidence type="ECO:0000313" key="2">
    <source>
        <dbReference type="Proteomes" id="UP000792457"/>
    </source>
</evidence>
<reference evidence="1" key="1">
    <citation type="submission" date="2013-04" db="EMBL/GenBank/DDBJ databases">
        <authorList>
            <person name="Qu J."/>
            <person name="Murali S.C."/>
            <person name="Bandaranaike D."/>
            <person name="Bellair M."/>
            <person name="Blankenburg K."/>
            <person name="Chao H."/>
            <person name="Dinh H."/>
            <person name="Doddapaneni H."/>
            <person name="Downs B."/>
            <person name="Dugan-Rocha S."/>
            <person name="Elkadiri S."/>
            <person name="Gnanaolivu R.D."/>
            <person name="Hernandez B."/>
            <person name="Javaid M."/>
            <person name="Jayaseelan J.C."/>
            <person name="Lee S."/>
            <person name="Li M."/>
            <person name="Ming W."/>
            <person name="Munidasa M."/>
            <person name="Muniz J."/>
            <person name="Nguyen L."/>
            <person name="Ongeri F."/>
            <person name="Osuji N."/>
            <person name="Pu L.-L."/>
            <person name="Puazo M."/>
            <person name="Qu C."/>
            <person name="Quiroz J."/>
            <person name="Raj R."/>
            <person name="Weissenberger G."/>
            <person name="Xin Y."/>
            <person name="Zou X."/>
            <person name="Han Y."/>
            <person name="Richards S."/>
            <person name="Worley K."/>
            <person name="Muzny D."/>
            <person name="Gibbs R."/>
        </authorList>
    </citation>
    <scope>NUCLEOTIDE SEQUENCE</scope>
    <source>
        <strain evidence="1">Sampled in the wild</strain>
    </source>
</reference>
<proteinExistence type="predicted"/>
<protein>
    <submittedName>
        <fullName evidence="1">Uncharacterized protein</fullName>
    </submittedName>
</protein>
<keyword evidence="2" id="KW-1185">Reference proteome</keyword>
<organism evidence="1 2">
    <name type="scientific">Ladona fulva</name>
    <name type="common">Scarce chaser dragonfly</name>
    <name type="synonym">Libellula fulva</name>
    <dbReference type="NCBI Taxonomy" id="123851"/>
    <lineage>
        <taxon>Eukaryota</taxon>
        <taxon>Metazoa</taxon>
        <taxon>Ecdysozoa</taxon>
        <taxon>Arthropoda</taxon>
        <taxon>Hexapoda</taxon>
        <taxon>Insecta</taxon>
        <taxon>Pterygota</taxon>
        <taxon>Palaeoptera</taxon>
        <taxon>Odonata</taxon>
        <taxon>Epiprocta</taxon>
        <taxon>Anisoptera</taxon>
        <taxon>Libelluloidea</taxon>
        <taxon>Libellulidae</taxon>
        <taxon>Ladona</taxon>
    </lineage>
</organism>
<dbReference type="OrthoDB" id="7252531at2759"/>
<sequence>MAIVYETFAFSAMRSNYVGLQERGWTSLDRLYDDKFNTHILTMLPDSKIYNRNVVNWNTESHSSQFAIQGWDDLSNSLCSTSACRNDILSSNNLVTNLSRWSIHYFLGCCHCMNSGHETFNNSKVIMDDFCKRSKAVCGARGIGNHIHRRLIGFLVYTKHKHGCISTWG</sequence>
<reference evidence="1" key="2">
    <citation type="submission" date="2017-10" db="EMBL/GenBank/DDBJ databases">
        <title>Ladona fulva Genome sequencing and assembly.</title>
        <authorList>
            <person name="Murali S."/>
            <person name="Richards S."/>
            <person name="Bandaranaike D."/>
            <person name="Bellair M."/>
            <person name="Blankenburg K."/>
            <person name="Chao H."/>
            <person name="Dinh H."/>
            <person name="Doddapaneni H."/>
            <person name="Dugan-Rocha S."/>
            <person name="Elkadiri S."/>
            <person name="Gnanaolivu R."/>
            <person name="Hernandez B."/>
            <person name="Skinner E."/>
            <person name="Javaid M."/>
            <person name="Lee S."/>
            <person name="Li M."/>
            <person name="Ming W."/>
            <person name="Munidasa M."/>
            <person name="Muniz J."/>
            <person name="Nguyen L."/>
            <person name="Hughes D."/>
            <person name="Osuji N."/>
            <person name="Pu L.-L."/>
            <person name="Puazo M."/>
            <person name="Qu C."/>
            <person name="Quiroz J."/>
            <person name="Raj R."/>
            <person name="Weissenberger G."/>
            <person name="Xin Y."/>
            <person name="Zou X."/>
            <person name="Han Y."/>
            <person name="Worley K."/>
            <person name="Muzny D."/>
            <person name="Gibbs R."/>
        </authorList>
    </citation>
    <scope>NUCLEOTIDE SEQUENCE</scope>
    <source>
        <strain evidence="1">Sampled in the wild</strain>
    </source>
</reference>
<comment type="caution">
    <text evidence="1">The sequence shown here is derived from an EMBL/GenBank/DDBJ whole genome shotgun (WGS) entry which is preliminary data.</text>
</comment>
<evidence type="ECO:0000313" key="1">
    <source>
        <dbReference type="EMBL" id="KAG8235308.1"/>
    </source>
</evidence>
<name>A0A8K0P7W4_LADFU</name>
<gene>
    <name evidence="1" type="ORF">J437_LFUL015711</name>
</gene>
<dbReference type="Proteomes" id="UP000792457">
    <property type="component" value="Unassembled WGS sequence"/>
</dbReference>
<accession>A0A8K0P7W4</accession>
<dbReference type="AlphaFoldDB" id="A0A8K0P7W4"/>